<evidence type="ECO:0000313" key="10">
    <source>
        <dbReference type="EMBL" id="AQZ93890.1"/>
    </source>
</evidence>
<evidence type="ECO:0000256" key="1">
    <source>
        <dbReference type="ARBA" id="ARBA00004496"/>
    </source>
</evidence>
<dbReference type="GO" id="GO:0016887">
    <property type="term" value="F:ATP hydrolysis activity"/>
    <property type="evidence" value="ECO:0007669"/>
    <property type="project" value="InterPro"/>
</dbReference>
<comment type="subunit">
    <text evidence="7">A double ring-shaped homohexamer of HslV is capped on each side by a ring-shaped HslU homohexamer. The assembly of the HslU/HslV complex is dependent on binding of ATP.</text>
</comment>
<dbReference type="PANTHER" id="PTHR48102:SF3">
    <property type="entry name" value="ATP-DEPENDENT PROTEASE ATPASE SUBUNIT HSLU"/>
    <property type="match status" value="1"/>
</dbReference>
<protein>
    <recommendedName>
        <fullName evidence="7">ATP-dependent protease ATPase subunit HslU</fullName>
    </recommendedName>
    <alternativeName>
        <fullName evidence="7">Unfoldase HslU</fullName>
    </alternativeName>
</protein>
<comment type="subcellular location">
    <subcellularLocation>
        <location evidence="1 7">Cytoplasm</location>
    </subcellularLocation>
</comment>
<dbReference type="PANTHER" id="PTHR48102">
    <property type="entry name" value="ATP-DEPENDENT CLP PROTEASE ATP-BINDING SUBUNIT CLPX-LIKE, MITOCHONDRIAL-RELATED"/>
    <property type="match status" value="1"/>
</dbReference>
<dbReference type="InterPro" id="IPR027417">
    <property type="entry name" value="P-loop_NTPase"/>
</dbReference>
<gene>
    <name evidence="7" type="primary">hslU</name>
    <name evidence="10" type="ORF">BVH74_03605</name>
</gene>
<evidence type="ECO:0000259" key="9">
    <source>
        <dbReference type="SMART" id="SM01086"/>
    </source>
</evidence>
<keyword evidence="5 7" id="KW-0067">ATP-binding</keyword>
<evidence type="ECO:0000256" key="5">
    <source>
        <dbReference type="ARBA" id="ARBA00022840"/>
    </source>
</evidence>
<dbReference type="Pfam" id="PF00004">
    <property type="entry name" value="AAA"/>
    <property type="match status" value="1"/>
</dbReference>
<dbReference type="Gene3D" id="1.10.8.10">
    <property type="entry name" value="DNA helicase RuvA subunit, C-terminal domain"/>
    <property type="match status" value="1"/>
</dbReference>
<evidence type="ECO:0000256" key="3">
    <source>
        <dbReference type="ARBA" id="ARBA00022490"/>
    </source>
</evidence>
<evidence type="ECO:0000313" key="11">
    <source>
        <dbReference type="Proteomes" id="UP000243488"/>
    </source>
</evidence>
<dbReference type="GO" id="GO:0009376">
    <property type="term" value="C:HslUV protease complex"/>
    <property type="evidence" value="ECO:0007669"/>
    <property type="project" value="UniProtKB-UniRule"/>
</dbReference>
<dbReference type="InterPro" id="IPR019489">
    <property type="entry name" value="Clp_ATPase_C"/>
</dbReference>
<dbReference type="NCBIfam" id="NF003544">
    <property type="entry name" value="PRK05201.1"/>
    <property type="match status" value="1"/>
</dbReference>
<feature type="binding site" evidence="7">
    <location>
        <position position="254"/>
    </location>
    <ligand>
        <name>ATP</name>
        <dbReference type="ChEBI" id="CHEBI:30616"/>
    </ligand>
</feature>
<dbReference type="KEGG" id="ppha:BVH74_03605"/>
<dbReference type="Pfam" id="PF07724">
    <property type="entry name" value="AAA_2"/>
    <property type="match status" value="1"/>
</dbReference>
<dbReference type="InterPro" id="IPR003593">
    <property type="entry name" value="AAA+_ATPase"/>
</dbReference>
<dbReference type="SUPFAM" id="SSF52540">
    <property type="entry name" value="P-loop containing nucleoside triphosphate hydrolases"/>
    <property type="match status" value="1"/>
</dbReference>
<feature type="domain" description="Clp ATPase C-terminal" evidence="9">
    <location>
        <begin position="334"/>
        <end position="437"/>
    </location>
</feature>
<dbReference type="AlphaFoldDB" id="A0A1V0B1Y2"/>
<dbReference type="InterPro" id="IPR004491">
    <property type="entry name" value="HslU"/>
</dbReference>
<dbReference type="InterPro" id="IPR003959">
    <property type="entry name" value="ATPase_AAA_core"/>
</dbReference>
<dbReference type="FunFam" id="1.10.8.10:FF:000028">
    <property type="entry name" value="ATP-dependent protease ATPase subunit HslU"/>
    <property type="match status" value="1"/>
</dbReference>
<dbReference type="NCBIfam" id="TIGR00390">
    <property type="entry name" value="hslU"/>
    <property type="match status" value="1"/>
</dbReference>
<dbReference type="EMBL" id="CP020100">
    <property type="protein sequence ID" value="AQZ93890.1"/>
    <property type="molecule type" value="Genomic_DNA"/>
</dbReference>
<dbReference type="SMART" id="SM01086">
    <property type="entry name" value="ClpB_D2-small"/>
    <property type="match status" value="1"/>
</dbReference>
<dbReference type="RefSeq" id="WP_080048745.1">
    <property type="nucleotide sequence ID" value="NZ_CP020100.1"/>
</dbReference>
<evidence type="ECO:0000256" key="7">
    <source>
        <dbReference type="HAMAP-Rule" id="MF_00249"/>
    </source>
</evidence>
<feature type="binding site" evidence="7">
    <location>
        <position position="17"/>
    </location>
    <ligand>
        <name>ATP</name>
        <dbReference type="ChEBI" id="CHEBI:30616"/>
    </ligand>
</feature>
<evidence type="ECO:0000256" key="2">
    <source>
        <dbReference type="ARBA" id="ARBA00009771"/>
    </source>
</evidence>
<feature type="binding site" evidence="7">
    <location>
        <position position="392"/>
    </location>
    <ligand>
        <name>ATP</name>
        <dbReference type="ChEBI" id="CHEBI:30616"/>
    </ligand>
</feature>
<evidence type="ECO:0000256" key="4">
    <source>
        <dbReference type="ARBA" id="ARBA00022741"/>
    </source>
</evidence>
<accession>A0A1V0B1Y2</accession>
<dbReference type="Gene3D" id="1.10.8.60">
    <property type="match status" value="1"/>
</dbReference>
<dbReference type="STRING" id="1931241.BVH74_03605"/>
<dbReference type="Proteomes" id="UP000243488">
    <property type="component" value="Chromosome"/>
</dbReference>
<comment type="function">
    <text evidence="7">ATPase subunit of a proteasome-like degradation complex; this subunit has chaperone activity. The binding of ATP and its subsequent hydrolysis by HslU are essential for unfolding of protein substrates subsequently hydrolyzed by HslV. HslU recognizes the N-terminal part of its protein substrates and unfolds these before they are guided to HslV for hydrolysis.</text>
</comment>
<keyword evidence="4 7" id="KW-0547">Nucleotide-binding</keyword>
<name>A0A1V0B1Y2_9GAMM</name>
<dbReference type="Gene3D" id="3.40.50.300">
    <property type="entry name" value="P-loop containing nucleotide triphosphate hydrolases"/>
    <property type="match status" value="2"/>
</dbReference>
<dbReference type="GO" id="GO:0043335">
    <property type="term" value="P:protein unfolding"/>
    <property type="evidence" value="ECO:0007669"/>
    <property type="project" value="UniProtKB-UniRule"/>
</dbReference>
<feature type="domain" description="AAA+ ATPase" evidence="8">
    <location>
        <begin position="48"/>
        <end position="331"/>
    </location>
</feature>
<sequence length="446" mass="50214">MSMTPREIVHELDRHIIGQQNAKRAVAIALRNRWRRQQLPEALRAEVTPKNILMIGPTGVGKTEIARRLARLAQAPFIKVEATKFTEVGYVGRDVESIVRDLVDAAIKMLREQEMTKVQHRAEDLAEERILDALLPPARQGVSDQPVREDNSTRQLFRKRLREGQLDDKDIDIEVADIPVGVEIMAPPGMEEMTNQLQNMFSNFGKGKRKTRTLKVKEALKLVRDEEAAKLVNEEELKGRAIEAVEQNGIVFIDEIDKVSKRANSGGGADVSREGVQRDLLPLIEGCTVNTKFGMIKTDHILFIASGAFHLTKPSDLIPELQGRLPIRVELQSLTPGDFERILTEPHASLTEQYKALMETEGLRIEFTSDAITRLAEIAWQVNEKTENIGARRLHTVLERLLEEVSFSAGDLASKHDEQPLRIDAGYVDQHLGELAVNEDLSRYIL</sequence>
<keyword evidence="11" id="KW-1185">Reference proteome</keyword>
<organism evidence="10 11">
    <name type="scientific">Halopseudomonas phragmitis</name>
    <dbReference type="NCBI Taxonomy" id="1931241"/>
    <lineage>
        <taxon>Bacteria</taxon>
        <taxon>Pseudomonadati</taxon>
        <taxon>Pseudomonadota</taxon>
        <taxon>Gammaproteobacteria</taxon>
        <taxon>Pseudomonadales</taxon>
        <taxon>Pseudomonadaceae</taxon>
        <taxon>Halopseudomonas</taxon>
    </lineage>
</organism>
<dbReference type="GO" id="GO:0005524">
    <property type="term" value="F:ATP binding"/>
    <property type="evidence" value="ECO:0007669"/>
    <property type="project" value="UniProtKB-UniRule"/>
</dbReference>
<proteinExistence type="inferred from homology"/>
<dbReference type="FunFam" id="3.40.50.300:FF:000220">
    <property type="entry name" value="ATP-dependent protease ATPase subunit HslU"/>
    <property type="match status" value="1"/>
</dbReference>
<dbReference type="InterPro" id="IPR050052">
    <property type="entry name" value="ATP-dep_Clp_protease_ClpX"/>
</dbReference>
<feature type="binding site" evidence="7">
    <location>
        <begin position="59"/>
        <end position="64"/>
    </location>
    <ligand>
        <name>ATP</name>
        <dbReference type="ChEBI" id="CHEBI:30616"/>
    </ligand>
</feature>
<dbReference type="SMART" id="SM00382">
    <property type="entry name" value="AAA"/>
    <property type="match status" value="1"/>
</dbReference>
<evidence type="ECO:0000259" key="8">
    <source>
        <dbReference type="SMART" id="SM00382"/>
    </source>
</evidence>
<feature type="binding site" evidence="7">
    <location>
        <position position="320"/>
    </location>
    <ligand>
        <name>ATP</name>
        <dbReference type="ChEBI" id="CHEBI:30616"/>
    </ligand>
</feature>
<evidence type="ECO:0000256" key="6">
    <source>
        <dbReference type="ARBA" id="ARBA00023186"/>
    </source>
</evidence>
<reference evidence="10 11" key="1">
    <citation type="submission" date="2017-03" db="EMBL/GenBank/DDBJ databases">
        <title>Complete genome sequence of the novel DNRA strain Pseudomonas sp. S-6-2 isolated from Chinese polluted river sediment. Journal of Biotechnology.</title>
        <authorList>
            <person name="Li J."/>
            <person name="Xiang F."/>
            <person name="Wang L."/>
            <person name="Xi L."/>
            <person name="Liu J."/>
        </authorList>
    </citation>
    <scope>NUCLEOTIDE SEQUENCE [LARGE SCALE GENOMIC DNA]</scope>
    <source>
        <strain evidence="10 11">S-6-2</strain>
    </source>
</reference>
<dbReference type="CDD" id="cd19498">
    <property type="entry name" value="RecA-like_HslU"/>
    <property type="match status" value="1"/>
</dbReference>
<dbReference type="HAMAP" id="MF_00249">
    <property type="entry name" value="HslU"/>
    <property type="match status" value="1"/>
</dbReference>
<dbReference type="FunFam" id="3.40.50.300:FF:000213">
    <property type="entry name" value="ATP-dependent protease ATPase subunit HslU"/>
    <property type="match status" value="1"/>
</dbReference>
<comment type="similarity">
    <text evidence="2 7">Belongs to the ClpX chaperone family. HslU subfamily.</text>
</comment>
<keyword evidence="6 7" id="KW-0143">Chaperone</keyword>
<dbReference type="GO" id="GO:0036402">
    <property type="term" value="F:proteasome-activating activity"/>
    <property type="evidence" value="ECO:0007669"/>
    <property type="project" value="UniProtKB-UniRule"/>
</dbReference>
<dbReference type="GO" id="GO:0008233">
    <property type="term" value="F:peptidase activity"/>
    <property type="evidence" value="ECO:0007669"/>
    <property type="project" value="InterPro"/>
</dbReference>
<keyword evidence="3 7" id="KW-0963">Cytoplasm</keyword>